<feature type="transmembrane region" description="Helical" evidence="11">
    <location>
        <begin position="144"/>
        <end position="165"/>
    </location>
</feature>
<dbReference type="InterPro" id="IPR039606">
    <property type="entry name" value="Phytol/farnesol_kinase"/>
</dbReference>
<keyword evidence="6 11" id="KW-0812">Transmembrane</keyword>
<keyword evidence="5" id="KW-0808">Transferase</keyword>
<keyword evidence="8" id="KW-0809">Transit peptide</keyword>
<evidence type="ECO:0000256" key="3">
    <source>
        <dbReference type="ARBA" id="ARBA00022528"/>
    </source>
</evidence>
<dbReference type="EMBL" id="JBGMDY010000005">
    <property type="protein sequence ID" value="KAL2332995.1"/>
    <property type="molecule type" value="Genomic_DNA"/>
</dbReference>
<evidence type="ECO:0000256" key="7">
    <source>
        <dbReference type="ARBA" id="ARBA00022777"/>
    </source>
</evidence>
<comment type="caution">
    <text evidence="12">The sequence shown here is derived from an EMBL/GenBank/DDBJ whole genome shotgun (WGS) entry which is preliminary data.</text>
</comment>
<dbReference type="PANTHER" id="PTHR32523">
    <property type="entry name" value="PHYTOL KINASE 1, CHLOROPLASTIC"/>
    <property type="match status" value="1"/>
</dbReference>
<organism evidence="12 13">
    <name type="scientific">Flemingia macrophylla</name>
    <dbReference type="NCBI Taxonomy" id="520843"/>
    <lineage>
        <taxon>Eukaryota</taxon>
        <taxon>Viridiplantae</taxon>
        <taxon>Streptophyta</taxon>
        <taxon>Embryophyta</taxon>
        <taxon>Tracheophyta</taxon>
        <taxon>Spermatophyta</taxon>
        <taxon>Magnoliopsida</taxon>
        <taxon>eudicotyledons</taxon>
        <taxon>Gunneridae</taxon>
        <taxon>Pentapetalae</taxon>
        <taxon>rosids</taxon>
        <taxon>fabids</taxon>
        <taxon>Fabales</taxon>
        <taxon>Fabaceae</taxon>
        <taxon>Papilionoideae</taxon>
        <taxon>50 kb inversion clade</taxon>
        <taxon>NPAAA clade</taxon>
        <taxon>indigoferoid/millettioid clade</taxon>
        <taxon>Phaseoleae</taxon>
        <taxon>Flemingia</taxon>
    </lineage>
</organism>
<evidence type="ECO:0000313" key="13">
    <source>
        <dbReference type="Proteomes" id="UP001603857"/>
    </source>
</evidence>
<dbReference type="GO" id="GO:0031969">
    <property type="term" value="C:chloroplast membrane"/>
    <property type="evidence" value="ECO:0007669"/>
    <property type="project" value="UniProtKB-SubCell"/>
</dbReference>
<evidence type="ECO:0000256" key="11">
    <source>
        <dbReference type="SAM" id="Phobius"/>
    </source>
</evidence>
<proteinExistence type="inferred from homology"/>
<evidence type="ECO:0000256" key="8">
    <source>
        <dbReference type="ARBA" id="ARBA00022946"/>
    </source>
</evidence>
<feature type="transmembrane region" description="Helical" evidence="11">
    <location>
        <begin position="120"/>
        <end position="138"/>
    </location>
</feature>
<comment type="similarity">
    <text evidence="2">Belongs to the polyprenol kinase family.</text>
</comment>
<name>A0ABD1MB44_9FABA</name>
<keyword evidence="4" id="KW-0934">Plastid</keyword>
<dbReference type="PANTHER" id="PTHR32523:SF7">
    <property type="entry name" value="FARNESOL KINASE, CHLOROPLASTIC"/>
    <property type="match status" value="1"/>
</dbReference>
<dbReference type="AlphaFoldDB" id="A0ABD1MB44"/>
<evidence type="ECO:0008006" key="14">
    <source>
        <dbReference type="Google" id="ProtNLM"/>
    </source>
</evidence>
<sequence>MQGCELTTRTRFFPRMMFHTLRSHMLQPKRFVVPLLLTPTPAPTFHFPSPFISKPKPTSSSSSSFSSASTPPRSMMLHHDPLVSDVYATAISGVVAFSTLRLWEETAKRGLFDQKLNRKLVHISIGLLFILCWPLFSADNRAPFFAALIPGVNIIKMLVIGLGIWKDEATVKSMSRFGDYRELLKGPLYYVAAITLACIVYWRTSPISIAAICNLCAGDGMADIVGRRFGGEKLPYNRNKSYAGSIAMATFGFLASIAYMWYFSSFGFIEGSWKMVLGFLFVSIVTAFVESLPISSELDDNLTVPLTSMLVSSMIF</sequence>
<feature type="transmembrane region" description="Helical" evidence="11">
    <location>
        <begin position="186"/>
        <end position="202"/>
    </location>
</feature>
<dbReference type="GO" id="GO:0016301">
    <property type="term" value="F:kinase activity"/>
    <property type="evidence" value="ECO:0007669"/>
    <property type="project" value="UniProtKB-KW"/>
</dbReference>
<gene>
    <name evidence="12" type="ORF">Fmac_014208</name>
</gene>
<evidence type="ECO:0000256" key="9">
    <source>
        <dbReference type="ARBA" id="ARBA00022989"/>
    </source>
</evidence>
<feature type="transmembrane region" description="Helical" evidence="11">
    <location>
        <begin position="242"/>
        <end position="263"/>
    </location>
</feature>
<evidence type="ECO:0000256" key="10">
    <source>
        <dbReference type="ARBA" id="ARBA00023136"/>
    </source>
</evidence>
<keyword evidence="13" id="KW-1185">Reference proteome</keyword>
<evidence type="ECO:0000256" key="6">
    <source>
        <dbReference type="ARBA" id="ARBA00022692"/>
    </source>
</evidence>
<evidence type="ECO:0000256" key="5">
    <source>
        <dbReference type="ARBA" id="ARBA00022679"/>
    </source>
</evidence>
<evidence type="ECO:0000256" key="4">
    <source>
        <dbReference type="ARBA" id="ARBA00022640"/>
    </source>
</evidence>
<feature type="transmembrane region" description="Helical" evidence="11">
    <location>
        <begin position="275"/>
        <end position="294"/>
    </location>
</feature>
<evidence type="ECO:0000256" key="2">
    <source>
        <dbReference type="ARBA" id="ARBA00010794"/>
    </source>
</evidence>
<keyword evidence="10 11" id="KW-0472">Membrane</keyword>
<evidence type="ECO:0000313" key="12">
    <source>
        <dbReference type="EMBL" id="KAL2332995.1"/>
    </source>
</evidence>
<comment type="subcellular location">
    <subcellularLocation>
        <location evidence="1">Plastid</location>
        <location evidence="1">Chloroplast membrane</location>
        <topology evidence="1">Multi-pass membrane protein</topology>
    </subcellularLocation>
</comment>
<accession>A0ABD1MB44</accession>
<dbReference type="Proteomes" id="UP001603857">
    <property type="component" value="Unassembled WGS sequence"/>
</dbReference>
<keyword evidence="7" id="KW-0418">Kinase</keyword>
<reference evidence="12 13" key="1">
    <citation type="submission" date="2024-08" db="EMBL/GenBank/DDBJ databases">
        <title>Insights into the chromosomal genome structure of Flemingia macrophylla.</title>
        <authorList>
            <person name="Ding Y."/>
            <person name="Zhao Y."/>
            <person name="Bi W."/>
            <person name="Wu M."/>
            <person name="Zhao G."/>
            <person name="Gong Y."/>
            <person name="Li W."/>
            <person name="Zhang P."/>
        </authorList>
    </citation>
    <scope>NUCLEOTIDE SEQUENCE [LARGE SCALE GENOMIC DNA]</scope>
    <source>
        <strain evidence="12">DYQJB</strain>
        <tissue evidence="12">Leaf</tissue>
    </source>
</reference>
<keyword evidence="9 11" id="KW-1133">Transmembrane helix</keyword>
<keyword evidence="3" id="KW-0150">Chloroplast</keyword>
<evidence type="ECO:0000256" key="1">
    <source>
        <dbReference type="ARBA" id="ARBA00004508"/>
    </source>
</evidence>
<protein>
    <recommendedName>
        <fullName evidence="14">Phytol kinase</fullName>
    </recommendedName>
</protein>